<sequence length="121" mass="14188">MESLLATWQHCFNSKDLHNITKLYTPDATLWGTFSPFLRDNAALIEEYFSDIFRKNELRFCAYHPFHRQFGHAGVSCGYFLIEWSQNQTLVRHTGRFSMTLLQKNGQWQIADYHSSLLPAI</sequence>
<dbReference type="AlphaFoldDB" id="A0A7W7Y424"/>
<dbReference type="Pfam" id="PF14534">
    <property type="entry name" value="DUF4440"/>
    <property type="match status" value="1"/>
</dbReference>
<comment type="caution">
    <text evidence="2">The sequence shown here is derived from an EMBL/GenBank/DDBJ whole genome shotgun (WGS) entry which is preliminary data.</text>
</comment>
<accession>A0A7W7Y424</accession>
<evidence type="ECO:0000259" key="1">
    <source>
        <dbReference type="Pfam" id="PF14534"/>
    </source>
</evidence>
<evidence type="ECO:0000313" key="2">
    <source>
        <dbReference type="EMBL" id="MBB5021664.1"/>
    </source>
</evidence>
<dbReference type="RefSeq" id="WP_183730769.1">
    <property type="nucleotide sequence ID" value="NZ_JACHID010000005.1"/>
</dbReference>
<keyword evidence="3" id="KW-1185">Reference proteome</keyword>
<dbReference type="Gene3D" id="3.10.450.50">
    <property type="match status" value="1"/>
</dbReference>
<dbReference type="EMBL" id="JACHID010000005">
    <property type="protein sequence ID" value="MBB5021664.1"/>
    <property type="molecule type" value="Genomic_DNA"/>
</dbReference>
<dbReference type="InterPro" id="IPR027843">
    <property type="entry name" value="DUF4440"/>
</dbReference>
<reference evidence="2 3" key="1">
    <citation type="submission" date="2020-08" db="EMBL/GenBank/DDBJ databases">
        <title>Genomic Encyclopedia of Type Strains, Phase IV (KMG-IV): sequencing the most valuable type-strain genomes for metagenomic binning, comparative biology and taxonomic classification.</title>
        <authorList>
            <person name="Goeker M."/>
        </authorList>
    </citation>
    <scope>NUCLEOTIDE SEQUENCE [LARGE SCALE GENOMIC DNA]</scope>
    <source>
        <strain evidence="2 3">DSM 22071</strain>
    </source>
</reference>
<feature type="domain" description="DUF4440" evidence="1">
    <location>
        <begin position="3"/>
        <end position="110"/>
    </location>
</feature>
<name>A0A7W7Y424_9BACT</name>
<gene>
    <name evidence="2" type="ORF">HNR37_000977</name>
</gene>
<evidence type="ECO:0000313" key="3">
    <source>
        <dbReference type="Proteomes" id="UP000528322"/>
    </source>
</evidence>
<dbReference type="InterPro" id="IPR032710">
    <property type="entry name" value="NTF2-like_dom_sf"/>
</dbReference>
<organism evidence="2 3">
    <name type="scientific">Desulfurispira natronophila</name>
    <dbReference type="NCBI Taxonomy" id="682562"/>
    <lineage>
        <taxon>Bacteria</taxon>
        <taxon>Pseudomonadati</taxon>
        <taxon>Chrysiogenota</taxon>
        <taxon>Chrysiogenia</taxon>
        <taxon>Chrysiogenales</taxon>
        <taxon>Chrysiogenaceae</taxon>
        <taxon>Desulfurispira</taxon>
    </lineage>
</organism>
<dbReference type="SUPFAM" id="SSF54427">
    <property type="entry name" value="NTF2-like"/>
    <property type="match status" value="1"/>
</dbReference>
<dbReference type="Proteomes" id="UP000528322">
    <property type="component" value="Unassembled WGS sequence"/>
</dbReference>
<protein>
    <recommendedName>
        <fullName evidence="1">DUF4440 domain-containing protein</fullName>
    </recommendedName>
</protein>
<proteinExistence type="predicted"/>